<dbReference type="InterPro" id="IPR001360">
    <property type="entry name" value="Glyco_hydro_1"/>
</dbReference>
<feature type="active site" description="Nucleophile" evidence="9 11">
    <location>
        <position position="354"/>
    </location>
</feature>
<dbReference type="PROSITE" id="PS00572">
    <property type="entry name" value="GLYCOSYL_HYDROL_F1_1"/>
    <property type="match status" value="1"/>
</dbReference>
<dbReference type="Gene3D" id="3.20.20.80">
    <property type="entry name" value="Glycosidases"/>
    <property type="match status" value="1"/>
</dbReference>
<dbReference type="InterPro" id="IPR017736">
    <property type="entry name" value="Glyco_hydro_1_beta-glucosidase"/>
</dbReference>
<dbReference type="Proteomes" id="UP000626148">
    <property type="component" value="Unassembled WGS sequence"/>
</dbReference>
<feature type="active site" description="Proton donor" evidence="9">
    <location>
        <position position="171"/>
    </location>
</feature>
<dbReference type="RefSeq" id="WP_189613180.1">
    <property type="nucleotide sequence ID" value="NZ_BMXR01000016.1"/>
</dbReference>
<evidence type="ECO:0000313" key="13">
    <source>
        <dbReference type="EMBL" id="GGX73115.1"/>
    </source>
</evidence>
<feature type="binding site" evidence="10">
    <location>
        <position position="299"/>
    </location>
    <ligand>
        <name>substrate</name>
    </ligand>
</feature>
<evidence type="ECO:0000313" key="14">
    <source>
        <dbReference type="Proteomes" id="UP000626148"/>
    </source>
</evidence>
<keyword evidence="14" id="KW-1185">Reference proteome</keyword>
<dbReference type="InterPro" id="IPR018120">
    <property type="entry name" value="Glyco_hydro_1_AS"/>
</dbReference>
<evidence type="ECO:0000256" key="3">
    <source>
        <dbReference type="ARBA" id="ARBA00012744"/>
    </source>
</evidence>
<protein>
    <recommendedName>
        <fullName evidence="3 12">Beta-glucosidase</fullName>
        <ecNumber evidence="3 12">3.2.1.21</ecNumber>
    </recommendedName>
</protein>
<reference evidence="13" key="2">
    <citation type="submission" date="2020-09" db="EMBL/GenBank/DDBJ databases">
        <authorList>
            <person name="Sun Q."/>
            <person name="Kim S."/>
        </authorList>
    </citation>
    <scope>NUCLEOTIDE SEQUENCE</scope>
    <source>
        <strain evidence="13">KCTC 22169</strain>
    </source>
</reference>
<comment type="caution">
    <text evidence="13">The sequence shown here is derived from an EMBL/GenBank/DDBJ whole genome shotgun (WGS) entry which is preliminary data.</text>
</comment>
<evidence type="ECO:0000256" key="10">
    <source>
        <dbReference type="PIRSR" id="PIRSR617736-2"/>
    </source>
</evidence>
<name>A0A918KQP3_9GAMM</name>
<dbReference type="PRINTS" id="PR00131">
    <property type="entry name" value="GLHYDRLASE1"/>
</dbReference>
<feature type="binding site" evidence="10">
    <location>
        <position position="126"/>
    </location>
    <ligand>
        <name>substrate</name>
    </ligand>
</feature>
<dbReference type="FunFam" id="3.20.20.80:FF:000004">
    <property type="entry name" value="Beta-glucosidase 6-phospho-beta-glucosidase"/>
    <property type="match status" value="1"/>
</dbReference>
<dbReference type="PROSITE" id="PS00653">
    <property type="entry name" value="GLYCOSYL_HYDROL_F1_2"/>
    <property type="match status" value="1"/>
</dbReference>
<evidence type="ECO:0000256" key="6">
    <source>
        <dbReference type="ARBA" id="ARBA00023277"/>
    </source>
</evidence>
<keyword evidence="6" id="KW-0119">Carbohydrate metabolism</keyword>
<proteinExistence type="inferred from homology"/>
<dbReference type="EC" id="3.2.1.21" evidence="3 12"/>
<organism evidence="13 14">
    <name type="scientific">Saccharospirillum salsuginis</name>
    <dbReference type="NCBI Taxonomy" id="418750"/>
    <lineage>
        <taxon>Bacteria</taxon>
        <taxon>Pseudomonadati</taxon>
        <taxon>Pseudomonadota</taxon>
        <taxon>Gammaproteobacteria</taxon>
        <taxon>Oceanospirillales</taxon>
        <taxon>Saccharospirillaceae</taxon>
        <taxon>Saccharospirillum</taxon>
    </lineage>
</organism>
<evidence type="ECO:0000256" key="1">
    <source>
        <dbReference type="ARBA" id="ARBA00000448"/>
    </source>
</evidence>
<feature type="binding site" evidence="10">
    <location>
        <position position="400"/>
    </location>
    <ligand>
        <name>substrate</name>
    </ligand>
</feature>
<dbReference type="EMBL" id="BMXR01000016">
    <property type="protein sequence ID" value="GGX73115.1"/>
    <property type="molecule type" value="Genomic_DNA"/>
</dbReference>
<evidence type="ECO:0000256" key="5">
    <source>
        <dbReference type="ARBA" id="ARBA00023001"/>
    </source>
</evidence>
<dbReference type="Pfam" id="PF00232">
    <property type="entry name" value="Glyco_hydro_1"/>
    <property type="match status" value="1"/>
</dbReference>
<feature type="binding site" evidence="10">
    <location>
        <begin position="407"/>
        <end position="408"/>
    </location>
    <ligand>
        <name>substrate</name>
    </ligand>
</feature>
<dbReference type="GO" id="GO:0008422">
    <property type="term" value="F:beta-glucosidase activity"/>
    <property type="evidence" value="ECO:0007669"/>
    <property type="project" value="UniProtKB-EC"/>
</dbReference>
<evidence type="ECO:0000256" key="8">
    <source>
        <dbReference type="ARBA" id="ARBA00023326"/>
    </source>
</evidence>
<sequence>MSFNLPDHSPLRRKDFLFGVATASFQVEGATEEDGRGESIWDRFCATPGKVLNGDNGMPACDHYHRWPADLDLIKELGFDAYRFSIAWPRIEPEPGVWNPAGFDFYDRLVDGMLERGLQPYATLYHWDLPQYLGERGGWVNRDTAYRFADYADKVTERLGDRVLGYATLNEPWCSAFLSYRLGIHAPGLKDDRLGFQAAHHLLLGHGLALPAMRRNAPKAQHGIVLNFTPAYPATDSADDRLAADYSDEENSHFYLQPLLTGEYPEAVRQRHPELMPTVYPGDMDILKRDIDFLGVNFYTRAVVKAGEGQDYEAVPQQAEETHIGWEIYPEALTELITGFKDRYANLPPIYITENGAADNTEVEQGEVNDSLRVAYYDRHLQAVQHAIEQGVDVRGYFAWSLMDNFEWAEGYSQRFGIVHVDYETQQRTPKASARAFSDWLSDRSGM</sequence>
<feature type="binding site" evidence="10">
    <location>
        <position position="170"/>
    </location>
    <ligand>
        <name>substrate</name>
    </ligand>
</feature>
<keyword evidence="5" id="KW-0136">Cellulose degradation</keyword>
<dbReference type="PANTHER" id="PTHR10353:SF36">
    <property type="entry name" value="LP05116P"/>
    <property type="match status" value="1"/>
</dbReference>
<dbReference type="NCBIfam" id="TIGR03356">
    <property type="entry name" value="BGL"/>
    <property type="match status" value="1"/>
</dbReference>
<accession>A0A918KQP3</accession>
<feature type="binding site" evidence="10">
    <location>
        <position position="26"/>
    </location>
    <ligand>
        <name>substrate</name>
    </ligand>
</feature>
<dbReference type="PANTHER" id="PTHR10353">
    <property type="entry name" value="GLYCOSYL HYDROLASE"/>
    <property type="match status" value="1"/>
</dbReference>
<dbReference type="InterPro" id="IPR017853">
    <property type="entry name" value="GH"/>
</dbReference>
<dbReference type="AlphaFoldDB" id="A0A918KQP3"/>
<reference evidence="13" key="1">
    <citation type="journal article" date="2014" name="Int. J. Syst. Evol. Microbiol.">
        <title>Complete genome sequence of Corynebacterium casei LMG S-19264T (=DSM 44701T), isolated from a smear-ripened cheese.</title>
        <authorList>
            <consortium name="US DOE Joint Genome Institute (JGI-PGF)"/>
            <person name="Walter F."/>
            <person name="Albersmeier A."/>
            <person name="Kalinowski J."/>
            <person name="Ruckert C."/>
        </authorList>
    </citation>
    <scope>NUCLEOTIDE SEQUENCE</scope>
    <source>
        <strain evidence="13">KCTC 22169</strain>
    </source>
</reference>
<keyword evidence="4 12" id="KW-0378">Hydrolase</keyword>
<comment type="catalytic activity">
    <reaction evidence="1 12">
        <text>Hydrolysis of terminal, non-reducing beta-D-glucosyl residues with release of beta-D-glucose.</text>
        <dbReference type="EC" id="3.2.1.21"/>
    </reaction>
</comment>
<dbReference type="InterPro" id="IPR033132">
    <property type="entry name" value="GH_1_N_CS"/>
</dbReference>
<keyword evidence="7 12" id="KW-0326">Glycosidase</keyword>
<dbReference type="GO" id="GO:0030245">
    <property type="term" value="P:cellulose catabolic process"/>
    <property type="evidence" value="ECO:0007669"/>
    <property type="project" value="UniProtKB-KW"/>
</dbReference>
<evidence type="ECO:0000256" key="12">
    <source>
        <dbReference type="RuleBase" id="RU361175"/>
    </source>
</evidence>
<keyword evidence="8" id="KW-0624">Polysaccharide degradation</keyword>
<evidence type="ECO:0000256" key="9">
    <source>
        <dbReference type="PIRSR" id="PIRSR617736-1"/>
    </source>
</evidence>
<comment type="similarity">
    <text evidence="2 12">Belongs to the glycosyl hydrolase 1 family.</text>
</comment>
<gene>
    <name evidence="13" type="primary">bglA</name>
    <name evidence="13" type="ORF">GCM10007392_45720</name>
</gene>
<evidence type="ECO:0000256" key="7">
    <source>
        <dbReference type="ARBA" id="ARBA00023295"/>
    </source>
</evidence>
<evidence type="ECO:0000256" key="2">
    <source>
        <dbReference type="ARBA" id="ARBA00010838"/>
    </source>
</evidence>
<dbReference type="SUPFAM" id="SSF51445">
    <property type="entry name" value="(Trans)glycosidases"/>
    <property type="match status" value="1"/>
</dbReference>
<evidence type="ECO:0000256" key="11">
    <source>
        <dbReference type="PROSITE-ProRule" id="PRU10055"/>
    </source>
</evidence>
<evidence type="ECO:0000256" key="4">
    <source>
        <dbReference type="ARBA" id="ARBA00022801"/>
    </source>
</evidence>